<reference evidence="2" key="1">
    <citation type="submission" date="2022-01" db="EMBL/GenBank/DDBJ databases">
        <authorList>
            <person name="King R."/>
        </authorList>
    </citation>
    <scope>NUCLEOTIDE SEQUENCE</scope>
</reference>
<evidence type="ECO:0000313" key="2">
    <source>
        <dbReference type="EMBL" id="CAG9819167.1"/>
    </source>
</evidence>
<reference evidence="2" key="2">
    <citation type="submission" date="2022-10" db="EMBL/GenBank/DDBJ databases">
        <authorList>
            <consortium name="ENA_rothamsted_submissions"/>
            <consortium name="culmorum"/>
            <person name="King R."/>
        </authorList>
    </citation>
    <scope>NUCLEOTIDE SEQUENCE</scope>
</reference>
<dbReference type="PANTHER" id="PTHR12751">
    <property type="entry name" value="PHOSPHATASE AND ACTIN REGULATOR PHACTR"/>
    <property type="match status" value="1"/>
</dbReference>
<name>A0A9N9SE87_PHACE</name>
<accession>A0A9N9SE87</accession>
<protein>
    <submittedName>
        <fullName evidence="2">Uncharacterized protein</fullName>
    </submittedName>
</protein>
<organism evidence="2 3">
    <name type="scientific">Phaedon cochleariae</name>
    <name type="common">Mustard beetle</name>
    <dbReference type="NCBI Taxonomy" id="80249"/>
    <lineage>
        <taxon>Eukaryota</taxon>
        <taxon>Metazoa</taxon>
        <taxon>Ecdysozoa</taxon>
        <taxon>Arthropoda</taxon>
        <taxon>Hexapoda</taxon>
        <taxon>Insecta</taxon>
        <taxon>Pterygota</taxon>
        <taxon>Neoptera</taxon>
        <taxon>Endopterygota</taxon>
        <taxon>Coleoptera</taxon>
        <taxon>Polyphaga</taxon>
        <taxon>Cucujiformia</taxon>
        <taxon>Chrysomeloidea</taxon>
        <taxon>Chrysomelidae</taxon>
        <taxon>Chrysomelinae</taxon>
        <taxon>Chrysomelini</taxon>
        <taxon>Phaedon</taxon>
    </lineage>
</organism>
<dbReference type="AlphaFoldDB" id="A0A9N9SE87"/>
<sequence>MHEKNGNQPAPQRQKTVAIVAPTRSNSLDYLNFEEKRRLIASSLSLSDFLSVGSADPKDLKDLRDGVATVIVAKKQNGTAFRTNSLGSGTRSPPAERKSKFSIGKLLRPWKWKRKRKSDKLEAVSRTLERKISVRANRDDLLAPIAANNASGNGGRHSPTPQLGGHQQQMQQMQQQQQMQPQQLQLQPQQLQLQPPPYPGTGSMPPPHLPPMSHALLQQQLLQNPHFAQANANNNNGSFNGLGKLLYSSGKAKKGHNRYFTTCLARKIVVFGRFLGLCFGQLLLGNLAIFAPFTLATLLPAASETVSHRSSLDSPLFSPVFCRLSSHKHTQTIHLSIYEQGLLCHRDDA</sequence>
<feature type="compositionally biased region" description="Low complexity" evidence="1">
    <location>
        <begin position="167"/>
        <end position="187"/>
    </location>
</feature>
<feature type="region of interest" description="Disordered" evidence="1">
    <location>
        <begin position="143"/>
        <end position="187"/>
    </location>
</feature>
<dbReference type="Proteomes" id="UP001153737">
    <property type="component" value="Chromosome 2"/>
</dbReference>
<keyword evidence="3" id="KW-1185">Reference proteome</keyword>
<dbReference type="EMBL" id="OU896708">
    <property type="protein sequence ID" value="CAG9819167.1"/>
    <property type="molecule type" value="Genomic_DNA"/>
</dbReference>
<evidence type="ECO:0000256" key="1">
    <source>
        <dbReference type="SAM" id="MobiDB-lite"/>
    </source>
</evidence>
<evidence type="ECO:0000313" key="3">
    <source>
        <dbReference type="Proteomes" id="UP001153737"/>
    </source>
</evidence>
<gene>
    <name evidence="2" type="ORF">PHAECO_LOCUS6431</name>
</gene>
<proteinExistence type="predicted"/>
<dbReference type="GO" id="GO:0030036">
    <property type="term" value="P:actin cytoskeleton organization"/>
    <property type="evidence" value="ECO:0007669"/>
    <property type="project" value="TreeGrafter"/>
</dbReference>
<dbReference type="PANTHER" id="PTHR12751:SF18">
    <property type="entry name" value="PHOSPHATASE AND ACTIN REGULATOR 1"/>
    <property type="match status" value="1"/>
</dbReference>
<dbReference type="OrthoDB" id="5563016at2759"/>
<dbReference type="GO" id="GO:0003779">
    <property type="term" value="F:actin binding"/>
    <property type="evidence" value="ECO:0007669"/>
    <property type="project" value="TreeGrafter"/>
</dbReference>